<dbReference type="EnsemblPlants" id="Kaladp0955s0016.1.v1.1">
    <property type="protein sequence ID" value="Kaladp0955s0016.1.v1.1.CDS.1"/>
    <property type="gene ID" value="Kaladp0955s0016.v1.1"/>
</dbReference>
<sequence>MRKKTLPETCRNCEVAGKWPLTDRNMGTFKTPISDSKMTEIHLDNIVENWAYQRSSSDERNLAK</sequence>
<evidence type="ECO:0000313" key="2">
    <source>
        <dbReference type="Proteomes" id="UP000594263"/>
    </source>
</evidence>
<accession>A0A7N0VJT2</accession>
<protein>
    <submittedName>
        <fullName evidence="1">Uncharacterized protein</fullName>
    </submittedName>
</protein>
<keyword evidence="2" id="KW-1185">Reference proteome</keyword>
<dbReference type="Gramene" id="Kaladp0955s0016.1.v1.1">
    <property type="protein sequence ID" value="Kaladp0955s0016.1.v1.1.CDS.1"/>
    <property type="gene ID" value="Kaladp0955s0016.v1.1"/>
</dbReference>
<reference evidence="1" key="1">
    <citation type="submission" date="2021-01" db="UniProtKB">
        <authorList>
            <consortium name="EnsemblPlants"/>
        </authorList>
    </citation>
    <scope>IDENTIFICATION</scope>
</reference>
<proteinExistence type="predicted"/>
<organism evidence="1 2">
    <name type="scientific">Kalanchoe fedtschenkoi</name>
    <name type="common">Lavender scallops</name>
    <name type="synonym">South American air plant</name>
    <dbReference type="NCBI Taxonomy" id="63787"/>
    <lineage>
        <taxon>Eukaryota</taxon>
        <taxon>Viridiplantae</taxon>
        <taxon>Streptophyta</taxon>
        <taxon>Embryophyta</taxon>
        <taxon>Tracheophyta</taxon>
        <taxon>Spermatophyta</taxon>
        <taxon>Magnoliopsida</taxon>
        <taxon>eudicotyledons</taxon>
        <taxon>Gunneridae</taxon>
        <taxon>Pentapetalae</taxon>
        <taxon>Saxifragales</taxon>
        <taxon>Crassulaceae</taxon>
        <taxon>Kalanchoe</taxon>
    </lineage>
</organism>
<dbReference type="Proteomes" id="UP000594263">
    <property type="component" value="Unplaced"/>
</dbReference>
<evidence type="ECO:0000313" key="1">
    <source>
        <dbReference type="EnsemblPlants" id="Kaladp0955s0016.1.v1.1.CDS.1"/>
    </source>
</evidence>
<dbReference type="AlphaFoldDB" id="A0A7N0VJT2"/>
<name>A0A7N0VJT2_KALFE</name>